<reference evidence="2" key="2">
    <citation type="submission" date="2021-09" db="EMBL/GenBank/DDBJ databases">
        <authorList>
            <person name="Jia N."/>
            <person name="Wang J."/>
            <person name="Shi W."/>
            <person name="Du L."/>
            <person name="Sun Y."/>
            <person name="Zhan W."/>
            <person name="Jiang J."/>
            <person name="Wang Q."/>
            <person name="Zhang B."/>
            <person name="Ji P."/>
            <person name="Sakyi L.B."/>
            <person name="Cui X."/>
            <person name="Yuan T."/>
            <person name="Jiang B."/>
            <person name="Yang W."/>
            <person name="Lam T.T.-Y."/>
            <person name="Chang Q."/>
            <person name="Ding S."/>
            <person name="Wang X."/>
            <person name="Zhu J."/>
            <person name="Ruan X."/>
            <person name="Zhao L."/>
            <person name="Wei J."/>
            <person name="Que T."/>
            <person name="Du C."/>
            <person name="Cheng J."/>
            <person name="Dai P."/>
            <person name="Han X."/>
            <person name="Huang E."/>
            <person name="Gao Y."/>
            <person name="Liu J."/>
            <person name="Shao H."/>
            <person name="Ye R."/>
            <person name="Li L."/>
            <person name="Wei W."/>
            <person name="Wang X."/>
            <person name="Wang C."/>
            <person name="Huo Q."/>
            <person name="Li W."/>
            <person name="Guo W."/>
            <person name="Chen H."/>
            <person name="Chen S."/>
            <person name="Zhou L."/>
            <person name="Zhou L."/>
            <person name="Ni X."/>
            <person name="Tian J."/>
            <person name="Zhou Y."/>
            <person name="Sheng Y."/>
            <person name="Liu T."/>
            <person name="Pan Y."/>
            <person name="Xia L."/>
            <person name="Li J."/>
            <person name="Zhao F."/>
            <person name="Cao W."/>
        </authorList>
    </citation>
    <scope>NUCLEOTIDE SEQUENCE</scope>
    <source>
        <strain evidence="2">Rmic-2018</strain>
        <tissue evidence="2">Larvae</tissue>
    </source>
</reference>
<evidence type="ECO:0000313" key="2">
    <source>
        <dbReference type="EMBL" id="KAH7964328.1"/>
    </source>
</evidence>
<organism evidence="2 3">
    <name type="scientific">Rhipicephalus microplus</name>
    <name type="common">Cattle tick</name>
    <name type="synonym">Boophilus microplus</name>
    <dbReference type="NCBI Taxonomy" id="6941"/>
    <lineage>
        <taxon>Eukaryota</taxon>
        <taxon>Metazoa</taxon>
        <taxon>Ecdysozoa</taxon>
        <taxon>Arthropoda</taxon>
        <taxon>Chelicerata</taxon>
        <taxon>Arachnida</taxon>
        <taxon>Acari</taxon>
        <taxon>Parasitiformes</taxon>
        <taxon>Ixodida</taxon>
        <taxon>Ixodoidea</taxon>
        <taxon>Ixodidae</taxon>
        <taxon>Rhipicephalinae</taxon>
        <taxon>Rhipicephalus</taxon>
        <taxon>Boophilus</taxon>
    </lineage>
</organism>
<gene>
    <name evidence="2" type="ORF">HPB51_027424</name>
</gene>
<dbReference type="AlphaFoldDB" id="A0A9J6D0D7"/>
<dbReference type="VEuPathDB" id="VectorBase:LOC119185151"/>
<dbReference type="EMBL" id="JABSTU010004024">
    <property type="protein sequence ID" value="KAH7964328.1"/>
    <property type="molecule type" value="Genomic_DNA"/>
</dbReference>
<comment type="caution">
    <text evidence="2">The sequence shown here is derived from an EMBL/GenBank/DDBJ whole genome shotgun (WGS) entry which is preliminary data.</text>
</comment>
<dbReference type="Proteomes" id="UP000821866">
    <property type="component" value="Unassembled WGS sequence"/>
</dbReference>
<feature type="region of interest" description="Disordered" evidence="1">
    <location>
        <begin position="119"/>
        <end position="144"/>
    </location>
</feature>
<evidence type="ECO:0000313" key="3">
    <source>
        <dbReference type="Proteomes" id="UP000821866"/>
    </source>
</evidence>
<protein>
    <submittedName>
        <fullName evidence="2">Uncharacterized protein</fullName>
    </submittedName>
</protein>
<name>A0A9J6D0D7_RHIMP</name>
<evidence type="ECO:0000256" key="1">
    <source>
        <dbReference type="SAM" id="MobiDB-lite"/>
    </source>
</evidence>
<proteinExistence type="predicted"/>
<feature type="compositionally biased region" description="Basic residues" evidence="1">
    <location>
        <begin position="119"/>
        <end position="132"/>
    </location>
</feature>
<accession>A0A9J6D0D7</accession>
<sequence>MTRTKRPKGVSGGGRPIGGPYPVVGCVMSRSVLGQPIFKRQRGPFGEASLLLGHLIDSASRLKPHIFHWRSFSTVAHIPFIYLCKTYGPQSEGFNRGVYHGVQQQQCGCREKRRQRFRRCGRRGKRHRGSHRQARDATAKTQAQAAGISLPGSAECASESSAAARAVRRHLVTQHGSAGRSRAPCGGRHFSLKGTSWPTI</sequence>
<keyword evidence="3" id="KW-1185">Reference proteome</keyword>
<feature type="region of interest" description="Disordered" evidence="1">
    <location>
        <begin position="174"/>
        <end position="200"/>
    </location>
</feature>
<reference evidence="2" key="1">
    <citation type="journal article" date="2020" name="Cell">
        <title>Large-Scale Comparative Analyses of Tick Genomes Elucidate Their Genetic Diversity and Vector Capacities.</title>
        <authorList>
            <consortium name="Tick Genome and Microbiome Consortium (TIGMIC)"/>
            <person name="Jia N."/>
            <person name="Wang J."/>
            <person name="Shi W."/>
            <person name="Du L."/>
            <person name="Sun Y."/>
            <person name="Zhan W."/>
            <person name="Jiang J.F."/>
            <person name="Wang Q."/>
            <person name="Zhang B."/>
            <person name="Ji P."/>
            <person name="Bell-Sakyi L."/>
            <person name="Cui X.M."/>
            <person name="Yuan T.T."/>
            <person name="Jiang B.G."/>
            <person name="Yang W.F."/>
            <person name="Lam T.T."/>
            <person name="Chang Q.C."/>
            <person name="Ding S.J."/>
            <person name="Wang X.J."/>
            <person name="Zhu J.G."/>
            <person name="Ruan X.D."/>
            <person name="Zhao L."/>
            <person name="Wei J.T."/>
            <person name="Ye R.Z."/>
            <person name="Que T.C."/>
            <person name="Du C.H."/>
            <person name="Zhou Y.H."/>
            <person name="Cheng J.X."/>
            <person name="Dai P.F."/>
            <person name="Guo W.B."/>
            <person name="Han X.H."/>
            <person name="Huang E.J."/>
            <person name="Li L.F."/>
            <person name="Wei W."/>
            <person name="Gao Y.C."/>
            <person name="Liu J.Z."/>
            <person name="Shao H.Z."/>
            <person name="Wang X."/>
            <person name="Wang C.C."/>
            <person name="Yang T.C."/>
            <person name="Huo Q.B."/>
            <person name="Li W."/>
            <person name="Chen H.Y."/>
            <person name="Chen S.E."/>
            <person name="Zhou L.G."/>
            <person name="Ni X.B."/>
            <person name="Tian J.H."/>
            <person name="Sheng Y."/>
            <person name="Liu T."/>
            <person name="Pan Y.S."/>
            <person name="Xia L.Y."/>
            <person name="Li J."/>
            <person name="Zhao F."/>
            <person name="Cao W.C."/>
        </authorList>
    </citation>
    <scope>NUCLEOTIDE SEQUENCE</scope>
    <source>
        <strain evidence="2">Rmic-2018</strain>
    </source>
</reference>